<dbReference type="InterPro" id="IPR013538">
    <property type="entry name" value="ASHA1/2-like_C"/>
</dbReference>
<sequence>MPTRELTLTRTFDAPQQLVWDAYTIPEQIARWWGPNGLHTPADQITVELREGGAFNLTMVDGEGNEYPSAMTIRELQPIDRLVYGWDDQRGLGGGEITVSFSDDGGKTRLMQHFTGEITDEMFPMMEQGTNEQLDKLVALLSS</sequence>
<evidence type="ECO:0000313" key="4">
    <source>
        <dbReference type="Proteomes" id="UP001138997"/>
    </source>
</evidence>
<dbReference type="Pfam" id="PF08327">
    <property type="entry name" value="AHSA1"/>
    <property type="match status" value="1"/>
</dbReference>
<protein>
    <submittedName>
        <fullName evidence="3">SRPBCC domain-containing protein</fullName>
    </submittedName>
</protein>
<dbReference type="SUPFAM" id="SSF55961">
    <property type="entry name" value="Bet v1-like"/>
    <property type="match status" value="1"/>
</dbReference>
<proteinExistence type="inferred from homology"/>
<comment type="similarity">
    <text evidence="1">Belongs to the AHA1 family.</text>
</comment>
<dbReference type="AlphaFoldDB" id="A0A9X1NAL0"/>
<dbReference type="Proteomes" id="UP001138997">
    <property type="component" value="Unassembled WGS sequence"/>
</dbReference>
<dbReference type="EMBL" id="JAJOMB010000002">
    <property type="protein sequence ID" value="MCD5310219.1"/>
    <property type="molecule type" value="Genomic_DNA"/>
</dbReference>
<dbReference type="InterPro" id="IPR023393">
    <property type="entry name" value="START-like_dom_sf"/>
</dbReference>
<evidence type="ECO:0000259" key="2">
    <source>
        <dbReference type="Pfam" id="PF08327"/>
    </source>
</evidence>
<dbReference type="CDD" id="cd07814">
    <property type="entry name" value="SRPBCC_CalC_Aha1-like"/>
    <property type="match status" value="1"/>
</dbReference>
<accession>A0A9X1NAL0</accession>
<feature type="domain" description="Activator of Hsp90 ATPase homologue 1/2-like C-terminal" evidence="2">
    <location>
        <begin position="13"/>
        <end position="141"/>
    </location>
</feature>
<gene>
    <name evidence="3" type="ORF">LR394_04875</name>
</gene>
<dbReference type="Gene3D" id="3.30.530.20">
    <property type="match status" value="1"/>
</dbReference>
<name>A0A9X1NAL0_9ACTN</name>
<comment type="caution">
    <text evidence="3">The sequence shown here is derived from an EMBL/GenBank/DDBJ whole genome shotgun (WGS) entry which is preliminary data.</text>
</comment>
<evidence type="ECO:0000256" key="1">
    <source>
        <dbReference type="ARBA" id="ARBA00006817"/>
    </source>
</evidence>
<organism evidence="3 4">
    <name type="scientific">Kineosporia babensis</name>
    <dbReference type="NCBI Taxonomy" id="499548"/>
    <lineage>
        <taxon>Bacteria</taxon>
        <taxon>Bacillati</taxon>
        <taxon>Actinomycetota</taxon>
        <taxon>Actinomycetes</taxon>
        <taxon>Kineosporiales</taxon>
        <taxon>Kineosporiaceae</taxon>
        <taxon>Kineosporia</taxon>
    </lineage>
</organism>
<reference evidence="3" key="1">
    <citation type="submission" date="2021-11" db="EMBL/GenBank/DDBJ databases">
        <title>Streptomyces corallinus and Kineosporia corallina sp. nov., two new coral-derived marine actinobacteria.</title>
        <authorList>
            <person name="Buangrab K."/>
            <person name="Sutthacheep M."/>
            <person name="Yeemin T."/>
            <person name="Harunari E."/>
            <person name="Igarashi Y."/>
            <person name="Sripreechasak P."/>
            <person name="Kanchanasin P."/>
            <person name="Tanasupawat S."/>
            <person name="Phongsopitanun W."/>
        </authorList>
    </citation>
    <scope>NUCLEOTIDE SEQUENCE</scope>
    <source>
        <strain evidence="3">JCM 31032</strain>
    </source>
</reference>
<dbReference type="RefSeq" id="WP_231439146.1">
    <property type="nucleotide sequence ID" value="NZ_JAJOMB010000002.1"/>
</dbReference>
<keyword evidence="4" id="KW-1185">Reference proteome</keyword>
<evidence type="ECO:0000313" key="3">
    <source>
        <dbReference type="EMBL" id="MCD5310219.1"/>
    </source>
</evidence>